<proteinExistence type="predicted"/>
<dbReference type="InterPro" id="IPR008949">
    <property type="entry name" value="Isoprenoid_synthase_dom_sf"/>
</dbReference>
<organism evidence="1 2">
    <name type="scientific">candidate division CPR2 bacterium GW2011_GWC1_41_48</name>
    <dbReference type="NCBI Taxonomy" id="1618344"/>
    <lineage>
        <taxon>Bacteria</taxon>
        <taxon>Bacteria division CPR2</taxon>
    </lineage>
</organism>
<accession>A0A0G0Z803</accession>
<comment type="caution">
    <text evidence="1">The sequence shown here is derived from an EMBL/GenBank/DDBJ whole genome shotgun (WGS) entry which is preliminary data.</text>
</comment>
<sequence length="324" mass="37918">MRKIEEIKSKLSPESIRSELDNMMSVPLPQNIQKWVDEYVKAGGVRSNIIWPFTYCVIKNVSPFVDYDKSYEKDVEEAKFLFSMFVVIIDDIADLKKDSELLEEIYKAISNDNYLGRENLDTLSTFALDIFRHINKKIANFPFYSDFKNILSFEIDQIFNSMRFAILVSSHPFLISAENYWTYFPCSMQMMLYNIMELMAGNGRLTPKELKEIRDIILKAQKMGRIGNWISTWEREIDEKDLTSLIFAYALDSNILDVDNLEAISSEELIAKIKRDRLEEKLMNVWDECYKDISGKKDIKDLIEIRELGQKLEKLLILQIVSKS</sequence>
<dbReference type="EMBL" id="LCBL01000003">
    <property type="protein sequence ID" value="KKS09143.1"/>
    <property type="molecule type" value="Genomic_DNA"/>
</dbReference>
<dbReference type="SUPFAM" id="SSF48576">
    <property type="entry name" value="Terpenoid synthases"/>
    <property type="match status" value="1"/>
</dbReference>
<gene>
    <name evidence="1" type="ORF">UU65_C0003G0198</name>
</gene>
<dbReference type="AlphaFoldDB" id="A0A0G0Z803"/>
<evidence type="ECO:0000313" key="2">
    <source>
        <dbReference type="Proteomes" id="UP000033869"/>
    </source>
</evidence>
<dbReference type="Gene3D" id="1.10.600.10">
    <property type="entry name" value="Farnesyl Diphosphate Synthase"/>
    <property type="match status" value="1"/>
</dbReference>
<evidence type="ECO:0000313" key="1">
    <source>
        <dbReference type="EMBL" id="KKS09143.1"/>
    </source>
</evidence>
<protein>
    <submittedName>
        <fullName evidence="1">Uncharacterized protein</fullName>
    </submittedName>
</protein>
<name>A0A0G0Z803_UNCC2</name>
<dbReference type="Proteomes" id="UP000033869">
    <property type="component" value="Unassembled WGS sequence"/>
</dbReference>
<reference evidence="1 2" key="1">
    <citation type="journal article" date="2015" name="Nature">
        <title>rRNA introns, odd ribosomes, and small enigmatic genomes across a large radiation of phyla.</title>
        <authorList>
            <person name="Brown C.T."/>
            <person name="Hug L.A."/>
            <person name="Thomas B.C."/>
            <person name="Sharon I."/>
            <person name="Castelle C.J."/>
            <person name="Singh A."/>
            <person name="Wilkins M.J."/>
            <person name="Williams K.H."/>
            <person name="Banfield J.F."/>
        </authorList>
    </citation>
    <scope>NUCLEOTIDE SEQUENCE [LARGE SCALE GENOMIC DNA]</scope>
</reference>